<dbReference type="GO" id="GO:0006629">
    <property type="term" value="P:lipid metabolic process"/>
    <property type="evidence" value="ECO:0007669"/>
    <property type="project" value="InterPro"/>
</dbReference>
<evidence type="ECO:0000313" key="4">
    <source>
        <dbReference type="Proteomes" id="UP000230233"/>
    </source>
</evidence>
<dbReference type="STRING" id="1611254.A0A2G5V4E4"/>
<dbReference type="InterPro" id="IPR002921">
    <property type="entry name" value="Fungal_lipase-type"/>
</dbReference>
<name>A0A2G5V4E4_9PELO</name>
<dbReference type="AlphaFoldDB" id="A0A2G5V4E4"/>
<feature type="chain" id="PRO_5013620067" description="Fungal lipase-type domain-containing protein" evidence="1">
    <location>
        <begin position="24"/>
        <end position="356"/>
    </location>
</feature>
<dbReference type="EMBL" id="PDUG01000002">
    <property type="protein sequence ID" value="PIC46632.1"/>
    <property type="molecule type" value="Genomic_DNA"/>
</dbReference>
<comment type="caution">
    <text evidence="3">The sequence shown here is derived from an EMBL/GenBank/DDBJ whole genome shotgun (WGS) entry which is preliminary data.</text>
</comment>
<accession>A0A2G5V4E4</accession>
<feature type="signal peptide" evidence="1">
    <location>
        <begin position="1"/>
        <end position="23"/>
    </location>
</feature>
<dbReference type="InterPro" id="IPR029058">
    <property type="entry name" value="AB_hydrolase_fold"/>
</dbReference>
<proteinExistence type="predicted"/>
<keyword evidence="1" id="KW-0732">Signal</keyword>
<gene>
    <name evidence="3" type="primary">Cnig_chr_II.g6258</name>
    <name evidence="3" type="ORF">B9Z55_006258</name>
</gene>
<evidence type="ECO:0000256" key="1">
    <source>
        <dbReference type="SAM" id="SignalP"/>
    </source>
</evidence>
<dbReference type="PANTHER" id="PTHR45908:SF20">
    <property type="entry name" value="FUNGAL LIPASE-LIKE DOMAIN-CONTAINING PROTEIN"/>
    <property type="match status" value="1"/>
</dbReference>
<feature type="domain" description="Fungal lipase-type" evidence="2">
    <location>
        <begin position="155"/>
        <end position="290"/>
    </location>
</feature>
<protein>
    <recommendedName>
        <fullName evidence="2">Fungal lipase-type domain-containing protein</fullName>
    </recommendedName>
</protein>
<dbReference type="CDD" id="cd00519">
    <property type="entry name" value="Lipase_3"/>
    <property type="match status" value="1"/>
</dbReference>
<evidence type="ECO:0000313" key="3">
    <source>
        <dbReference type="EMBL" id="PIC46632.1"/>
    </source>
</evidence>
<evidence type="ECO:0000259" key="2">
    <source>
        <dbReference type="Pfam" id="PF01764"/>
    </source>
</evidence>
<organism evidence="3 4">
    <name type="scientific">Caenorhabditis nigoni</name>
    <dbReference type="NCBI Taxonomy" id="1611254"/>
    <lineage>
        <taxon>Eukaryota</taxon>
        <taxon>Metazoa</taxon>
        <taxon>Ecdysozoa</taxon>
        <taxon>Nematoda</taxon>
        <taxon>Chromadorea</taxon>
        <taxon>Rhabditida</taxon>
        <taxon>Rhabditina</taxon>
        <taxon>Rhabditomorpha</taxon>
        <taxon>Rhabditoidea</taxon>
        <taxon>Rhabditidae</taxon>
        <taxon>Peloderinae</taxon>
        <taxon>Caenorhabditis</taxon>
    </lineage>
</organism>
<dbReference type="OrthoDB" id="5786970at2759"/>
<dbReference type="Pfam" id="PF01764">
    <property type="entry name" value="Lipase_3"/>
    <property type="match status" value="1"/>
</dbReference>
<dbReference type="PANTHER" id="PTHR45908">
    <property type="entry name" value="PROTEIN CBG11750-RELATED"/>
    <property type="match status" value="1"/>
</dbReference>
<reference evidence="4" key="1">
    <citation type="submission" date="2017-10" db="EMBL/GenBank/DDBJ databases">
        <title>Rapid genome shrinkage in a self-fertile nematode reveals novel sperm competition proteins.</title>
        <authorList>
            <person name="Yin D."/>
            <person name="Schwarz E.M."/>
            <person name="Thomas C.G."/>
            <person name="Felde R.L."/>
            <person name="Korf I.F."/>
            <person name="Cutter A.D."/>
            <person name="Schartner C.M."/>
            <person name="Ralston E.J."/>
            <person name="Meyer B.J."/>
            <person name="Haag E.S."/>
        </authorList>
    </citation>
    <scope>NUCLEOTIDE SEQUENCE [LARGE SCALE GENOMIC DNA]</scope>
    <source>
        <strain evidence="4">JU1422</strain>
    </source>
</reference>
<dbReference type="Proteomes" id="UP000230233">
    <property type="component" value="Chromosome II"/>
</dbReference>
<dbReference type="SUPFAM" id="SSF53474">
    <property type="entry name" value="alpha/beta-Hydrolases"/>
    <property type="match status" value="1"/>
</dbReference>
<dbReference type="Gene3D" id="3.40.50.1820">
    <property type="entry name" value="alpha/beta hydrolase"/>
    <property type="match status" value="1"/>
</dbReference>
<keyword evidence="4" id="KW-1185">Reference proteome</keyword>
<sequence>MLSNMRDVFPFVFMTQLLVFVKSLELNQCSQFTSCETCAGIVDSGISCRWCLESKECVPSKYLCHPWKTVIHDINCPLSNIPTTYSDTFLRTEVAAYIHAANRVSEYSPVGAPMSCLMKLKARVDVLNELDVPTKLEGRTIGVLIGVNHDLQHIFIGFRSTNDPVQFVSQFYVFMMGWMEDFPLGGKMVAIYSRMYKEILEFGFDDCLEKAVMKYPTYALVVTGHSLGGAMSTVFALHVAMKYPQKLTSLYSVSAPRSGDETFVKLLRQHVSEEFRVVRDGDFVPDSPFRISQTIETAHHNSFEIFYGSHMAVDNYVICNQPETEYCLKGSWWKKPVAHMYLFDQNFFNYHLGYCE</sequence>